<proteinExistence type="predicted"/>
<evidence type="ECO:0000313" key="1">
    <source>
        <dbReference type="EMBL" id="GAI65761.1"/>
    </source>
</evidence>
<sequence>EDGEDGISITWMGTATSAPKSWRVLNYAYYNSYKGKSYIWDGNSWEIWARDGATGATGATGPRGLPGDDAECVSLQVQINALEARIAALEPIPPVPPTIDGVIGAGEWDGYYLGTSETTWSGGMSVDVYGFADDTYLYAAYVVDTSQPGWSQACELCVNCNFYYYTTKDTLLSMWAWGEPYQVQQTEDWISWDDLGTLGDVGIEYWYMDMYTQPNPGIAELRIPLSLLGTEGADQIELYGQYWQYDWAEPFLVTLPS</sequence>
<protein>
    <recommendedName>
        <fullName evidence="2">Carbohydrate-binding domain-containing protein</fullName>
    </recommendedName>
</protein>
<dbReference type="AlphaFoldDB" id="X1RFI7"/>
<accession>X1RFI7</accession>
<feature type="non-terminal residue" evidence="1">
    <location>
        <position position="1"/>
    </location>
</feature>
<comment type="caution">
    <text evidence="1">The sequence shown here is derived from an EMBL/GenBank/DDBJ whole genome shotgun (WGS) entry which is preliminary data.</text>
</comment>
<gene>
    <name evidence="1" type="ORF">S12H4_10796</name>
</gene>
<dbReference type="EMBL" id="BARW01004699">
    <property type="protein sequence ID" value="GAI65761.1"/>
    <property type="molecule type" value="Genomic_DNA"/>
</dbReference>
<reference evidence="1" key="1">
    <citation type="journal article" date="2014" name="Front. Microbiol.">
        <title>High frequency of phylogenetically diverse reductive dehalogenase-homologous genes in deep subseafloor sedimentary metagenomes.</title>
        <authorList>
            <person name="Kawai M."/>
            <person name="Futagami T."/>
            <person name="Toyoda A."/>
            <person name="Takaki Y."/>
            <person name="Nishi S."/>
            <person name="Hori S."/>
            <person name="Arai W."/>
            <person name="Tsubouchi T."/>
            <person name="Morono Y."/>
            <person name="Uchiyama I."/>
            <person name="Ito T."/>
            <person name="Fujiyama A."/>
            <person name="Inagaki F."/>
            <person name="Takami H."/>
        </authorList>
    </citation>
    <scope>NUCLEOTIDE SEQUENCE</scope>
    <source>
        <strain evidence="1">Expedition CK06-06</strain>
    </source>
</reference>
<dbReference type="SUPFAM" id="SSF49344">
    <property type="entry name" value="CBD9-like"/>
    <property type="match status" value="1"/>
</dbReference>
<name>X1RFI7_9ZZZZ</name>
<evidence type="ECO:0008006" key="2">
    <source>
        <dbReference type="Google" id="ProtNLM"/>
    </source>
</evidence>
<organism evidence="1">
    <name type="scientific">marine sediment metagenome</name>
    <dbReference type="NCBI Taxonomy" id="412755"/>
    <lineage>
        <taxon>unclassified sequences</taxon>
        <taxon>metagenomes</taxon>
        <taxon>ecological metagenomes</taxon>
    </lineage>
</organism>